<name>A0AAE1PGB1_9EUCA</name>
<comment type="caution">
    <text evidence="2">The sequence shown here is derived from an EMBL/GenBank/DDBJ whole genome shotgun (WGS) entry which is preliminary data.</text>
</comment>
<keyword evidence="3" id="KW-1185">Reference proteome</keyword>
<dbReference type="Proteomes" id="UP001292094">
    <property type="component" value="Unassembled WGS sequence"/>
</dbReference>
<organism evidence="2 3">
    <name type="scientific">Petrolisthes manimaculis</name>
    <dbReference type="NCBI Taxonomy" id="1843537"/>
    <lineage>
        <taxon>Eukaryota</taxon>
        <taxon>Metazoa</taxon>
        <taxon>Ecdysozoa</taxon>
        <taxon>Arthropoda</taxon>
        <taxon>Crustacea</taxon>
        <taxon>Multicrustacea</taxon>
        <taxon>Malacostraca</taxon>
        <taxon>Eumalacostraca</taxon>
        <taxon>Eucarida</taxon>
        <taxon>Decapoda</taxon>
        <taxon>Pleocyemata</taxon>
        <taxon>Anomura</taxon>
        <taxon>Galatheoidea</taxon>
        <taxon>Porcellanidae</taxon>
        <taxon>Petrolisthes</taxon>
    </lineage>
</organism>
<evidence type="ECO:0000313" key="3">
    <source>
        <dbReference type="Proteomes" id="UP001292094"/>
    </source>
</evidence>
<sequence>MENSVGSSLMRQTALLGMASCILVERLSPNMTTVLHPPITSPPPVSPQLSSYSAHLSRSSFHPSSSSAPVTSHPRNLPNTPPITSPHLTSPTPSSPSASSSHPIHQPFSTISSPFLCASFSPQQPVTTFQHLLSSATSSTSYAIHLPVSSSHPLHPPFTSPYNPYLDIFLSDWK</sequence>
<feature type="compositionally biased region" description="Low complexity" evidence="1">
    <location>
        <begin position="85"/>
        <end position="104"/>
    </location>
</feature>
<reference evidence="2" key="1">
    <citation type="submission" date="2023-11" db="EMBL/GenBank/DDBJ databases">
        <title>Genome assemblies of two species of porcelain crab, Petrolisthes cinctipes and Petrolisthes manimaculis (Anomura: Porcellanidae).</title>
        <authorList>
            <person name="Angst P."/>
        </authorList>
    </citation>
    <scope>NUCLEOTIDE SEQUENCE</scope>
    <source>
        <strain evidence="2">PB745_02</strain>
        <tissue evidence="2">Gill</tissue>
    </source>
</reference>
<gene>
    <name evidence="2" type="ORF">Pmani_020400</name>
</gene>
<proteinExistence type="predicted"/>
<feature type="region of interest" description="Disordered" evidence="1">
    <location>
        <begin position="38"/>
        <end position="104"/>
    </location>
</feature>
<evidence type="ECO:0000256" key="1">
    <source>
        <dbReference type="SAM" id="MobiDB-lite"/>
    </source>
</evidence>
<dbReference type="AlphaFoldDB" id="A0AAE1PGB1"/>
<feature type="compositionally biased region" description="Low complexity" evidence="1">
    <location>
        <begin position="50"/>
        <end position="74"/>
    </location>
</feature>
<dbReference type="EMBL" id="JAWZYT010001961">
    <property type="protein sequence ID" value="KAK4307843.1"/>
    <property type="molecule type" value="Genomic_DNA"/>
</dbReference>
<accession>A0AAE1PGB1</accession>
<protein>
    <submittedName>
        <fullName evidence="2">Uncharacterized protein</fullName>
    </submittedName>
</protein>
<evidence type="ECO:0000313" key="2">
    <source>
        <dbReference type="EMBL" id="KAK4307843.1"/>
    </source>
</evidence>